<keyword evidence="2" id="KW-1185">Reference proteome</keyword>
<evidence type="ECO:0000313" key="2">
    <source>
        <dbReference type="Proteomes" id="UP001519332"/>
    </source>
</evidence>
<gene>
    <name evidence="1" type="ORF">JOF56_000883</name>
</gene>
<accession>A0ABS4T9G6</accession>
<comment type="caution">
    <text evidence="1">The sequence shown here is derived from an EMBL/GenBank/DDBJ whole genome shotgun (WGS) entry which is preliminary data.</text>
</comment>
<protein>
    <recommendedName>
        <fullName evidence="3">Minor tail protein</fullName>
    </recommendedName>
</protein>
<evidence type="ECO:0008006" key="3">
    <source>
        <dbReference type="Google" id="ProtNLM"/>
    </source>
</evidence>
<dbReference type="Proteomes" id="UP001519332">
    <property type="component" value="Unassembled WGS sequence"/>
</dbReference>
<evidence type="ECO:0000313" key="1">
    <source>
        <dbReference type="EMBL" id="MBP2320498.1"/>
    </source>
</evidence>
<sequence length="752" mass="81044">MQAPDDLDLAAAVEAPERAPRVRLLADWDRDQSFDHPLTDLSTVVDEISVERALTGDLPPETTLIEGYATAKLTARVSGHRPDDPRDVARMLSPIRADSPLFGKPIVDVPVRCDLGLTTPAGERMLRQFTGTVRRLDVTSATRTVELEALDPAEQLRAPVTLPLYAERVDTYYSYTTRYHAYTNTQWLVDFCLRRNGIYFSPPPRPTTIWAVTGHGSLAPDIGNNAQLAAESFVAPDTPLFVPGRYGLAANGGPDLYAEATYNSAVSGYDMRTPHTLELLVKAGGSNTFHARSNGSLLTVRSRFATGAGHSVEIAISPTGQLLGRIYTTTSVQGSFSGPSITGPAAWHSVGLWLWVNQQSRIITYAWQLDGVTTPIQTAQGNALVSFDANPRAEVKVALSLPVQCLQISTGPPTGPPANWGAVHTSQADLDTGLNWLTGLPDVHNADSWDIIRQAVAAEYGLVGFNEIGRFFFRTRTSAQTATDTAAVGRTLTAAVSLADLRVSTSIDSVRNQITAAITPRLEVSSPVTVWQTTAPDEYIVAENTTVRVLVTMPHRVKTSYATLTNVPIANWTDTAPASGFCPISTAGSYIPSGVFITVEHEDDEYSFYLRIRNTSTLPIMFATGTRPALRVAGIDSIEIPPIQHSRTNPASATTWGSRVLTLPDNPFRQRIDTADTVSALLLADLANPVPVLDDIPVTGDPRTQLADLVTLHDPDGLGGPIQGSVIGIRRTLSDTSGLADTLTIRARRLSG</sequence>
<dbReference type="RefSeq" id="WP_209634717.1">
    <property type="nucleotide sequence ID" value="NZ_JAGINW010000001.1"/>
</dbReference>
<organism evidence="1 2">
    <name type="scientific">Kibdelosporangium banguiense</name>
    <dbReference type="NCBI Taxonomy" id="1365924"/>
    <lineage>
        <taxon>Bacteria</taxon>
        <taxon>Bacillati</taxon>
        <taxon>Actinomycetota</taxon>
        <taxon>Actinomycetes</taxon>
        <taxon>Pseudonocardiales</taxon>
        <taxon>Pseudonocardiaceae</taxon>
        <taxon>Kibdelosporangium</taxon>
    </lineage>
</organism>
<dbReference type="EMBL" id="JAGINW010000001">
    <property type="protein sequence ID" value="MBP2320498.1"/>
    <property type="molecule type" value="Genomic_DNA"/>
</dbReference>
<reference evidence="1 2" key="1">
    <citation type="submission" date="2021-03" db="EMBL/GenBank/DDBJ databases">
        <title>Sequencing the genomes of 1000 actinobacteria strains.</title>
        <authorList>
            <person name="Klenk H.-P."/>
        </authorList>
    </citation>
    <scope>NUCLEOTIDE SEQUENCE [LARGE SCALE GENOMIC DNA]</scope>
    <source>
        <strain evidence="1 2">DSM 46670</strain>
    </source>
</reference>
<name>A0ABS4T9G6_9PSEU</name>
<proteinExistence type="predicted"/>